<dbReference type="Gene3D" id="2.130.10.10">
    <property type="entry name" value="YVTN repeat-like/Quinoprotein amine dehydrogenase"/>
    <property type="match status" value="1"/>
</dbReference>
<evidence type="ECO:0000256" key="2">
    <source>
        <dbReference type="SAM" id="MobiDB-lite"/>
    </source>
</evidence>
<reference evidence="4 5" key="1">
    <citation type="journal article" date="2016" name="Mol. Biol. Evol.">
        <title>Comparative Genomics of Early-Diverging Mushroom-Forming Fungi Provides Insights into the Origins of Lignocellulose Decay Capabilities.</title>
        <authorList>
            <person name="Nagy L.G."/>
            <person name="Riley R."/>
            <person name="Tritt A."/>
            <person name="Adam C."/>
            <person name="Daum C."/>
            <person name="Floudas D."/>
            <person name="Sun H."/>
            <person name="Yadav J.S."/>
            <person name="Pangilinan J."/>
            <person name="Larsson K.H."/>
            <person name="Matsuura K."/>
            <person name="Barry K."/>
            <person name="Labutti K."/>
            <person name="Kuo R."/>
            <person name="Ohm R.A."/>
            <person name="Bhattacharya S.S."/>
            <person name="Shirouzu T."/>
            <person name="Yoshinaga Y."/>
            <person name="Martin F.M."/>
            <person name="Grigoriev I.V."/>
            <person name="Hibbett D.S."/>
        </authorList>
    </citation>
    <scope>NUCLEOTIDE SEQUENCE [LARGE SCALE GENOMIC DNA]</scope>
    <source>
        <strain evidence="4 5">HHB14362 ss-1</strain>
    </source>
</reference>
<dbReference type="PANTHER" id="PTHR43991">
    <property type="entry name" value="WD REPEAT PROTEIN (AFU_ORTHOLOGUE AFUA_8G05640)-RELATED"/>
    <property type="match status" value="1"/>
</dbReference>
<feature type="compositionally biased region" description="Pro residues" evidence="2">
    <location>
        <begin position="540"/>
        <end position="551"/>
    </location>
</feature>
<dbReference type="SMART" id="SM00320">
    <property type="entry name" value="WD40"/>
    <property type="match status" value="3"/>
</dbReference>
<dbReference type="InterPro" id="IPR019417">
    <property type="entry name" value="DUF2415"/>
</dbReference>
<feature type="compositionally biased region" description="Low complexity" evidence="2">
    <location>
        <begin position="397"/>
        <end position="420"/>
    </location>
</feature>
<feature type="region of interest" description="Disordered" evidence="2">
    <location>
        <begin position="444"/>
        <end position="463"/>
    </location>
</feature>
<keyword evidence="1" id="KW-0853">WD repeat</keyword>
<feature type="compositionally biased region" description="Acidic residues" evidence="2">
    <location>
        <begin position="513"/>
        <end position="524"/>
    </location>
</feature>
<dbReference type="AlphaFoldDB" id="A0A165QZE8"/>
<feature type="domain" description="DUF2415" evidence="3">
    <location>
        <begin position="326"/>
        <end position="365"/>
    </location>
</feature>
<evidence type="ECO:0000259" key="3">
    <source>
        <dbReference type="Pfam" id="PF10313"/>
    </source>
</evidence>
<sequence>MAHDSTLLSSTPTSVAPTRITINHVQLRDLIICPKERGIVNYVQERTIVEHDVCTPYSVPRTIAKLSFVPNTLASLQLPGATLFAAGGQDAQLHLSLHTPTSLSSDEPALSGSRVPTQCVWREEHDLRASINNSVTFTTGRLNLTRTPESKVEPRVVVSNNNGTVRFFDIGIRSRSHTLGDAGTLKLDVAVNHSSVSPDGRTLLSVGDSSHVLLHHLSDSSRLTFTPISTLTLPPASPSLYGPASSVPASFSTAFSPNGSKFAVASQEGMVVVWDVRSSKPFKMFESDKSRLPSWCRSGNGSASGWIYDDPWDWAMGGAKAPGWGFRCVKFNDPAGHGKELMTFTEHTSLLHVVDARTFETENIIRIPNAQSTEPLVPAARTNPAARIRPRAVDHGSSLVHRSVPRSSSSARSSSSPLPRIVVFSNSPPESTRATLIDALEERRRTRERVATSLRSDSSDDENENVVLIPPFEDSEEEEGIRRILGRHGIRARTTRERNDPDMRERLERRDETEMDPDGEDADMDACVSSREPSRAGSPVPAPPIHVPMPVQPSDTLQVRAARPRPSRLHRHARRGTPVGEGDLDLAGVCFDPMGSWVYVASMTGVMEWSVRGAEKRWWYDSEWA</sequence>
<accession>A0A165QZE8</accession>
<evidence type="ECO:0000256" key="1">
    <source>
        <dbReference type="PROSITE-ProRule" id="PRU00221"/>
    </source>
</evidence>
<dbReference type="OrthoDB" id="64353at2759"/>
<dbReference type="InParanoid" id="A0A165QZE8"/>
<gene>
    <name evidence="4" type="ORF">NEOLEDRAFT_1136975</name>
</gene>
<proteinExistence type="predicted"/>
<evidence type="ECO:0000313" key="4">
    <source>
        <dbReference type="EMBL" id="KZT23099.1"/>
    </source>
</evidence>
<feature type="region of interest" description="Disordered" evidence="2">
    <location>
        <begin position="383"/>
        <end position="428"/>
    </location>
</feature>
<dbReference type="SUPFAM" id="SSF50978">
    <property type="entry name" value="WD40 repeat-like"/>
    <property type="match status" value="1"/>
</dbReference>
<dbReference type="InterPro" id="IPR001680">
    <property type="entry name" value="WD40_rpt"/>
</dbReference>
<keyword evidence="5" id="KW-1185">Reference proteome</keyword>
<dbReference type="Pfam" id="PF10313">
    <property type="entry name" value="DUF2415"/>
    <property type="match status" value="1"/>
</dbReference>
<evidence type="ECO:0000313" key="5">
    <source>
        <dbReference type="Proteomes" id="UP000076761"/>
    </source>
</evidence>
<protein>
    <recommendedName>
        <fullName evidence="3">DUF2415 domain-containing protein</fullName>
    </recommendedName>
</protein>
<dbReference type="EMBL" id="KV425588">
    <property type="protein sequence ID" value="KZT23099.1"/>
    <property type="molecule type" value="Genomic_DNA"/>
</dbReference>
<dbReference type="PROSITE" id="PS50082">
    <property type="entry name" value="WD_REPEATS_2"/>
    <property type="match status" value="1"/>
</dbReference>
<feature type="repeat" description="WD" evidence="1">
    <location>
        <begin position="252"/>
        <end position="284"/>
    </location>
</feature>
<dbReference type="InterPro" id="IPR015943">
    <property type="entry name" value="WD40/YVTN_repeat-like_dom_sf"/>
</dbReference>
<feature type="compositionally biased region" description="Basic and acidic residues" evidence="2">
    <location>
        <begin position="494"/>
        <end position="512"/>
    </location>
</feature>
<dbReference type="InterPro" id="IPR036322">
    <property type="entry name" value="WD40_repeat_dom_sf"/>
</dbReference>
<organism evidence="4 5">
    <name type="scientific">Neolentinus lepideus HHB14362 ss-1</name>
    <dbReference type="NCBI Taxonomy" id="1314782"/>
    <lineage>
        <taxon>Eukaryota</taxon>
        <taxon>Fungi</taxon>
        <taxon>Dikarya</taxon>
        <taxon>Basidiomycota</taxon>
        <taxon>Agaricomycotina</taxon>
        <taxon>Agaricomycetes</taxon>
        <taxon>Gloeophyllales</taxon>
        <taxon>Gloeophyllaceae</taxon>
        <taxon>Neolentinus</taxon>
    </lineage>
</organism>
<dbReference type="Proteomes" id="UP000076761">
    <property type="component" value="Unassembled WGS sequence"/>
</dbReference>
<dbReference type="Pfam" id="PF00400">
    <property type="entry name" value="WD40"/>
    <property type="match status" value="1"/>
</dbReference>
<dbReference type="STRING" id="1314782.A0A165QZE8"/>
<name>A0A165QZE8_9AGAM</name>
<feature type="region of interest" description="Disordered" evidence="2">
    <location>
        <begin position="493"/>
        <end position="552"/>
    </location>
</feature>
<dbReference type="PANTHER" id="PTHR43991:SF9">
    <property type="entry name" value="DUF2415 DOMAIN-CONTAINING PROTEIN"/>
    <property type="match status" value="1"/>
</dbReference>